<dbReference type="GO" id="GO:0008270">
    <property type="term" value="F:zinc ion binding"/>
    <property type="evidence" value="ECO:0007669"/>
    <property type="project" value="InterPro"/>
</dbReference>
<dbReference type="PANTHER" id="PTHR22639">
    <property type="entry name" value="GAG-RELATED PROTEIN"/>
    <property type="match status" value="1"/>
</dbReference>
<comment type="caution">
    <text evidence="2">The sequence shown here is derived from an EMBL/GenBank/DDBJ whole genome shotgun (WGS) entry which is preliminary data.</text>
</comment>
<dbReference type="PANTHER" id="PTHR22639:SF3">
    <property type="entry name" value="ZINC FINGER CCHC DOMAIN-CONTAINING PROTEIN 3"/>
    <property type="match status" value="1"/>
</dbReference>
<dbReference type="InterPro" id="IPR042509">
    <property type="entry name" value="ZCCHC3"/>
</dbReference>
<dbReference type="GO" id="GO:0003723">
    <property type="term" value="F:RNA binding"/>
    <property type="evidence" value="ECO:0007669"/>
    <property type="project" value="InterPro"/>
</dbReference>
<feature type="domain" description="CCHC-type" evidence="1">
    <location>
        <begin position="219"/>
        <end position="235"/>
    </location>
</feature>
<dbReference type="OrthoDB" id="427960at2759"/>
<dbReference type="Gene3D" id="4.10.60.10">
    <property type="entry name" value="Zinc finger, CCHC-type"/>
    <property type="match status" value="1"/>
</dbReference>
<dbReference type="EMBL" id="REGN01014024">
    <property type="protein sequence ID" value="RMZ93169.1"/>
    <property type="molecule type" value="Genomic_DNA"/>
</dbReference>
<proteinExistence type="predicted"/>
<evidence type="ECO:0000259" key="1">
    <source>
        <dbReference type="SMART" id="SM00343"/>
    </source>
</evidence>
<dbReference type="SMART" id="SM00343">
    <property type="entry name" value="ZnF_C2HC"/>
    <property type="match status" value="2"/>
</dbReference>
<sequence length="269" mass="30906">MKITCFFCSKISNFKFQISISKPKLANVAPDPSVCKNAIRVRIQKQKNEKITRLNILNALQEIGSTIGENDFIQKIDSLAMVGNSTWLISFVSNFNLRILIDQSIKINEREFRLEDAESPVQNFKVFTFKFIGLQPNFNKQHIHNFLVKNGVKSSEIVQIYDEYCIEPEFKHIKKGTIRAKLKFDSNFNLQYKSIVNHLPQNTYINNLPVSIQMVGQPRCLGCNSLDHKIAQCPKKNQKCRKCNNLGHLEVDCNLAKIISTPTNDHNFE</sequence>
<dbReference type="GO" id="GO:0003690">
    <property type="term" value="F:double-stranded DNA binding"/>
    <property type="evidence" value="ECO:0007669"/>
    <property type="project" value="InterPro"/>
</dbReference>
<keyword evidence="3" id="KW-1185">Reference proteome</keyword>
<reference evidence="2 3" key="1">
    <citation type="journal article" date="2018" name="Sci. Rep.">
        <title>Genomic signatures of local adaptation to the degree of environmental predictability in rotifers.</title>
        <authorList>
            <person name="Franch-Gras L."/>
            <person name="Hahn C."/>
            <person name="Garcia-Roger E.M."/>
            <person name="Carmona M.J."/>
            <person name="Serra M."/>
            <person name="Gomez A."/>
        </authorList>
    </citation>
    <scope>NUCLEOTIDE SEQUENCE [LARGE SCALE GENOMIC DNA]</scope>
    <source>
        <strain evidence="2">HYR1</strain>
    </source>
</reference>
<dbReference type="AlphaFoldDB" id="A0A3M7P2L2"/>
<organism evidence="2 3">
    <name type="scientific">Brachionus plicatilis</name>
    <name type="common">Marine rotifer</name>
    <name type="synonym">Brachionus muelleri</name>
    <dbReference type="NCBI Taxonomy" id="10195"/>
    <lineage>
        <taxon>Eukaryota</taxon>
        <taxon>Metazoa</taxon>
        <taxon>Spiralia</taxon>
        <taxon>Gnathifera</taxon>
        <taxon>Rotifera</taxon>
        <taxon>Eurotatoria</taxon>
        <taxon>Monogononta</taxon>
        <taxon>Pseudotrocha</taxon>
        <taxon>Ploima</taxon>
        <taxon>Brachionidae</taxon>
        <taxon>Brachionus</taxon>
    </lineage>
</organism>
<accession>A0A3M7P2L2</accession>
<dbReference type="GO" id="GO:0002218">
    <property type="term" value="P:activation of innate immune response"/>
    <property type="evidence" value="ECO:0007669"/>
    <property type="project" value="InterPro"/>
</dbReference>
<feature type="non-terminal residue" evidence="2">
    <location>
        <position position="269"/>
    </location>
</feature>
<dbReference type="InterPro" id="IPR001878">
    <property type="entry name" value="Znf_CCHC"/>
</dbReference>
<dbReference type="InterPro" id="IPR036875">
    <property type="entry name" value="Znf_CCHC_sf"/>
</dbReference>
<evidence type="ECO:0000313" key="2">
    <source>
        <dbReference type="EMBL" id="RMZ93169.1"/>
    </source>
</evidence>
<evidence type="ECO:0000313" key="3">
    <source>
        <dbReference type="Proteomes" id="UP000276133"/>
    </source>
</evidence>
<feature type="domain" description="CCHC-type" evidence="1">
    <location>
        <begin position="239"/>
        <end position="255"/>
    </location>
</feature>
<name>A0A3M7P2L2_BRAPC</name>
<dbReference type="Proteomes" id="UP000276133">
    <property type="component" value="Unassembled WGS sequence"/>
</dbReference>
<dbReference type="SUPFAM" id="SSF57756">
    <property type="entry name" value="Retrovirus zinc finger-like domains"/>
    <property type="match status" value="1"/>
</dbReference>
<protein>
    <recommendedName>
        <fullName evidence="1">CCHC-type domain-containing protein</fullName>
    </recommendedName>
</protein>
<gene>
    <name evidence="2" type="ORF">BpHYR1_023836</name>
</gene>